<evidence type="ECO:0000256" key="7">
    <source>
        <dbReference type="ARBA" id="ARBA00023214"/>
    </source>
</evidence>
<dbReference type="SUPFAM" id="SSF81340">
    <property type="entry name" value="Clc chloride channel"/>
    <property type="match status" value="1"/>
</dbReference>
<gene>
    <name evidence="11" type="ORF">DAPK24_055160</name>
</gene>
<keyword evidence="3 9" id="KW-0812">Transmembrane</keyword>
<comment type="subcellular location">
    <subcellularLocation>
        <location evidence="1 9">Membrane</location>
        <topology evidence="1 9">Multi-pass membrane protein</topology>
    </subcellularLocation>
</comment>
<dbReference type="GO" id="GO:0005247">
    <property type="term" value="F:voltage-gated chloride channel activity"/>
    <property type="evidence" value="ECO:0007669"/>
    <property type="project" value="TreeGrafter"/>
</dbReference>
<accession>A0AAV5RBU5</accession>
<dbReference type="InterPro" id="IPR046342">
    <property type="entry name" value="CBS_dom_sf"/>
</dbReference>
<name>A0AAV5RBU5_PICKL</name>
<dbReference type="GO" id="GO:0006878">
    <property type="term" value="P:intracellular copper ion homeostasis"/>
    <property type="evidence" value="ECO:0007669"/>
    <property type="project" value="TreeGrafter"/>
</dbReference>
<keyword evidence="6 9" id="KW-0472">Membrane</keyword>
<dbReference type="InterPro" id="IPR014743">
    <property type="entry name" value="Cl-channel_core"/>
</dbReference>
<dbReference type="EMBL" id="BTGB01000009">
    <property type="protein sequence ID" value="GMM48918.1"/>
    <property type="molecule type" value="Genomic_DNA"/>
</dbReference>
<feature type="transmembrane region" description="Helical" evidence="9">
    <location>
        <begin position="247"/>
        <end position="271"/>
    </location>
</feature>
<dbReference type="GO" id="GO:0006879">
    <property type="term" value="P:intracellular iron ion homeostasis"/>
    <property type="evidence" value="ECO:0007669"/>
    <property type="project" value="TreeGrafter"/>
</dbReference>
<dbReference type="PANTHER" id="PTHR45711:SF9">
    <property type="entry name" value="ANION_PROTON EXCHANGE TRANSPORTER GEF1"/>
    <property type="match status" value="1"/>
</dbReference>
<evidence type="ECO:0000256" key="3">
    <source>
        <dbReference type="ARBA" id="ARBA00022692"/>
    </source>
</evidence>
<evidence type="ECO:0000256" key="6">
    <source>
        <dbReference type="ARBA" id="ARBA00023136"/>
    </source>
</evidence>
<dbReference type="Proteomes" id="UP001378960">
    <property type="component" value="Unassembled WGS sequence"/>
</dbReference>
<feature type="transmembrane region" description="Helical" evidence="9">
    <location>
        <begin position="414"/>
        <end position="437"/>
    </location>
</feature>
<reference evidence="11 12" key="1">
    <citation type="journal article" date="2023" name="Elife">
        <title>Identification of key yeast species and microbe-microbe interactions impacting larval growth of Drosophila in the wild.</title>
        <authorList>
            <person name="Mure A."/>
            <person name="Sugiura Y."/>
            <person name="Maeda R."/>
            <person name="Honda K."/>
            <person name="Sakurai N."/>
            <person name="Takahashi Y."/>
            <person name="Watada M."/>
            <person name="Katoh T."/>
            <person name="Gotoh A."/>
            <person name="Gotoh Y."/>
            <person name="Taniguchi I."/>
            <person name="Nakamura K."/>
            <person name="Hayashi T."/>
            <person name="Katayama T."/>
            <person name="Uemura T."/>
            <person name="Hattori Y."/>
        </authorList>
    </citation>
    <scope>NUCLEOTIDE SEQUENCE [LARGE SCALE GENOMIC DNA]</scope>
    <source>
        <strain evidence="11 12">PK-24</strain>
    </source>
</reference>
<keyword evidence="5 9" id="KW-0406">Ion transport</keyword>
<dbReference type="GO" id="GO:0005886">
    <property type="term" value="C:plasma membrane"/>
    <property type="evidence" value="ECO:0007669"/>
    <property type="project" value="TreeGrafter"/>
</dbReference>
<dbReference type="GO" id="GO:0005783">
    <property type="term" value="C:endoplasmic reticulum"/>
    <property type="evidence" value="ECO:0007669"/>
    <property type="project" value="TreeGrafter"/>
</dbReference>
<evidence type="ECO:0000313" key="12">
    <source>
        <dbReference type="Proteomes" id="UP001378960"/>
    </source>
</evidence>
<dbReference type="GO" id="GO:0005794">
    <property type="term" value="C:Golgi apparatus"/>
    <property type="evidence" value="ECO:0007669"/>
    <property type="project" value="TreeGrafter"/>
</dbReference>
<dbReference type="PANTHER" id="PTHR45711">
    <property type="entry name" value="CHLORIDE CHANNEL PROTEIN"/>
    <property type="match status" value="1"/>
</dbReference>
<keyword evidence="12" id="KW-1185">Reference proteome</keyword>
<keyword evidence="2 9" id="KW-0813">Transport</keyword>
<keyword evidence="4 9" id="KW-1133">Transmembrane helix</keyword>
<dbReference type="SUPFAM" id="SSF54631">
    <property type="entry name" value="CBS-domain pair"/>
    <property type="match status" value="1"/>
</dbReference>
<evidence type="ECO:0000256" key="5">
    <source>
        <dbReference type="ARBA" id="ARBA00023065"/>
    </source>
</evidence>
<dbReference type="Gene3D" id="3.10.580.10">
    <property type="entry name" value="CBS-domain"/>
    <property type="match status" value="1"/>
</dbReference>
<evidence type="ECO:0000256" key="8">
    <source>
        <dbReference type="PROSITE-ProRule" id="PRU00703"/>
    </source>
</evidence>
<keyword evidence="8" id="KW-0129">CBS domain</keyword>
<evidence type="ECO:0000256" key="2">
    <source>
        <dbReference type="ARBA" id="ARBA00022448"/>
    </source>
</evidence>
<feature type="transmembrane region" description="Helical" evidence="9">
    <location>
        <begin position="444"/>
        <end position="462"/>
    </location>
</feature>
<feature type="transmembrane region" description="Helical" evidence="9">
    <location>
        <begin position="141"/>
        <end position="163"/>
    </location>
</feature>
<comment type="similarity">
    <text evidence="9">Belongs to the chloride channel (TC 2.A.49) family.</text>
</comment>
<dbReference type="Pfam" id="PF00571">
    <property type="entry name" value="CBS"/>
    <property type="match status" value="1"/>
</dbReference>
<comment type="caution">
    <text evidence="9">Lacks conserved residue(s) required for the propagation of feature annotation.</text>
</comment>
<sequence>MWQHSYNSDPQIQKLSRNFDSYKTIDWRNEKLLENKKYYNELKSKPSLTFSRPSTQDSIITTISTFHISTLKLIQSRIWSTFQIWFVLTIVGIIIGSIAAIVTILTEFFNSIKLGICLSNIYLTESTCPNNDWYNWSNYSIINFLIFTIISTFFGLLASYLCISIEPLSTGSGISEIKCIVSGFWRDEFLSMKVFLLKAFTLPLTIASGLSVGKEGPSVHYASCIGNIIGKNIINWIRESPIQLSDIIISSAGTGVAVAFGSPIGGVLFSIEEISGKVKLTTLWKTFYTSLIAVSTLKLWNPLKTGQIVMFSVSYNIDWSWLEIFWFIIIGIFGGIYGIITIKYNIKYVSFRQKYLNGNPIKEIGILCLITSIIGYWNPFLRLEMTKVMEILFNPCNKEGDENNEICMNYENQWLLIVFQLILATIIRILLVIISYGSKVPCGIFVPSMTIGCTFGKLLGILVKNCGGNINSGIYSFLGAGAALSGITGLTFTIVVIMIELTGAVKYIIPCMITILTVKIITEIFGNGFGGIADQMIKFNGMPFIDLNEEHKLNIKVRELMVPQVICIDYEGMWSNDLLKVLKYDKGEYPVVEGRKNMMGVLKREVIEKILNDIQGDNNVEGDEIGLIERKFINFSEDNKYGELIETEFLELDINSSAYMIFEIFTEIGSKNVYINEEGKLVGIITRKDLIRFENFEHYNKEGEIFVNEQDEILMDNVYNKII</sequence>
<dbReference type="PROSITE" id="PS51371">
    <property type="entry name" value="CBS"/>
    <property type="match status" value="1"/>
</dbReference>
<comment type="caution">
    <text evidence="11">The sequence shown here is derived from an EMBL/GenBank/DDBJ whole genome shotgun (WGS) entry which is preliminary data.</text>
</comment>
<dbReference type="Gene3D" id="1.10.3080.10">
    <property type="entry name" value="Clc chloride channel"/>
    <property type="match status" value="1"/>
</dbReference>
<dbReference type="AlphaFoldDB" id="A0AAV5RBU5"/>
<dbReference type="PRINTS" id="PR00762">
    <property type="entry name" value="CLCHANNEL"/>
</dbReference>
<proteinExistence type="inferred from homology"/>
<organism evidence="11 12">
    <name type="scientific">Pichia kluyveri</name>
    <name type="common">Yeast</name>
    <dbReference type="NCBI Taxonomy" id="36015"/>
    <lineage>
        <taxon>Eukaryota</taxon>
        <taxon>Fungi</taxon>
        <taxon>Dikarya</taxon>
        <taxon>Ascomycota</taxon>
        <taxon>Saccharomycotina</taxon>
        <taxon>Pichiomycetes</taxon>
        <taxon>Pichiales</taxon>
        <taxon>Pichiaceae</taxon>
        <taxon>Pichia</taxon>
    </lineage>
</organism>
<dbReference type="InterPro" id="IPR000644">
    <property type="entry name" value="CBS_dom"/>
</dbReference>
<evidence type="ECO:0000256" key="1">
    <source>
        <dbReference type="ARBA" id="ARBA00004141"/>
    </source>
</evidence>
<evidence type="ECO:0000259" key="10">
    <source>
        <dbReference type="PROSITE" id="PS51371"/>
    </source>
</evidence>
<dbReference type="InterPro" id="IPR001807">
    <property type="entry name" value="ClC"/>
</dbReference>
<dbReference type="Pfam" id="PF00654">
    <property type="entry name" value="Voltage_CLC"/>
    <property type="match status" value="1"/>
</dbReference>
<feature type="domain" description="CBS" evidence="10">
    <location>
        <begin position="645"/>
        <end position="702"/>
    </location>
</feature>
<evidence type="ECO:0000256" key="4">
    <source>
        <dbReference type="ARBA" id="ARBA00022989"/>
    </source>
</evidence>
<evidence type="ECO:0000256" key="9">
    <source>
        <dbReference type="RuleBase" id="RU361221"/>
    </source>
</evidence>
<dbReference type="GO" id="GO:0000324">
    <property type="term" value="C:fungal-type vacuole"/>
    <property type="evidence" value="ECO:0007669"/>
    <property type="project" value="TreeGrafter"/>
</dbReference>
<feature type="transmembrane region" description="Helical" evidence="9">
    <location>
        <begin position="474"/>
        <end position="499"/>
    </location>
</feature>
<protein>
    <recommendedName>
        <fullName evidence="9">Chloride channel protein</fullName>
    </recommendedName>
</protein>
<keyword evidence="7 9" id="KW-0868">Chloride</keyword>
<feature type="transmembrane region" description="Helical" evidence="9">
    <location>
        <begin position="82"/>
        <end position="105"/>
    </location>
</feature>
<evidence type="ECO:0000313" key="11">
    <source>
        <dbReference type="EMBL" id="GMM48918.1"/>
    </source>
</evidence>
<dbReference type="GO" id="GO:0005769">
    <property type="term" value="C:early endosome"/>
    <property type="evidence" value="ECO:0007669"/>
    <property type="project" value="TreeGrafter"/>
</dbReference>
<feature type="transmembrane region" description="Helical" evidence="9">
    <location>
        <begin position="320"/>
        <end position="340"/>
    </location>
</feature>